<dbReference type="InParanoid" id="W7XDN6"/>
<dbReference type="KEGG" id="tet:TTHERM_000703759"/>
<dbReference type="AlphaFoldDB" id="W7XDN6"/>
<reference evidence="3" key="1">
    <citation type="journal article" date="2006" name="PLoS Biol.">
        <title>Macronuclear genome sequence of the ciliate Tetrahymena thermophila, a model eukaryote.</title>
        <authorList>
            <person name="Eisen J.A."/>
            <person name="Coyne R.S."/>
            <person name="Wu M."/>
            <person name="Wu D."/>
            <person name="Thiagarajan M."/>
            <person name="Wortman J.R."/>
            <person name="Badger J.H."/>
            <person name="Ren Q."/>
            <person name="Amedeo P."/>
            <person name="Jones K.M."/>
            <person name="Tallon L.J."/>
            <person name="Delcher A.L."/>
            <person name="Salzberg S.L."/>
            <person name="Silva J.C."/>
            <person name="Haas B.J."/>
            <person name="Majoros W.H."/>
            <person name="Farzad M."/>
            <person name="Carlton J.M."/>
            <person name="Smith R.K. Jr."/>
            <person name="Garg J."/>
            <person name="Pearlman R.E."/>
            <person name="Karrer K.M."/>
            <person name="Sun L."/>
            <person name="Manning G."/>
            <person name="Elde N.C."/>
            <person name="Turkewitz A.P."/>
            <person name="Asai D.J."/>
            <person name="Wilkes D.E."/>
            <person name="Wang Y."/>
            <person name="Cai H."/>
            <person name="Collins K."/>
            <person name="Stewart B.A."/>
            <person name="Lee S.R."/>
            <person name="Wilamowska K."/>
            <person name="Weinberg Z."/>
            <person name="Ruzzo W.L."/>
            <person name="Wloga D."/>
            <person name="Gaertig J."/>
            <person name="Frankel J."/>
            <person name="Tsao C.-C."/>
            <person name="Gorovsky M.A."/>
            <person name="Keeling P.J."/>
            <person name="Waller R.F."/>
            <person name="Patron N.J."/>
            <person name="Cherry J.M."/>
            <person name="Stover N.A."/>
            <person name="Krieger C.J."/>
            <person name="del Toro C."/>
            <person name="Ryder H.F."/>
            <person name="Williamson S.C."/>
            <person name="Barbeau R.A."/>
            <person name="Hamilton E.P."/>
            <person name="Orias E."/>
        </authorList>
    </citation>
    <scope>NUCLEOTIDE SEQUENCE [LARGE SCALE GENOMIC DNA]</scope>
    <source>
        <strain evidence="3">SB210</strain>
    </source>
</reference>
<name>W7XDN6_TETTS</name>
<evidence type="ECO:0000313" key="3">
    <source>
        <dbReference type="Proteomes" id="UP000009168"/>
    </source>
</evidence>
<evidence type="ECO:0000256" key="1">
    <source>
        <dbReference type="SAM" id="MobiDB-lite"/>
    </source>
</evidence>
<keyword evidence="3" id="KW-1185">Reference proteome</keyword>
<dbReference type="GeneID" id="24440293"/>
<proteinExistence type="predicted"/>
<organism evidence="2 3">
    <name type="scientific">Tetrahymena thermophila (strain SB210)</name>
    <dbReference type="NCBI Taxonomy" id="312017"/>
    <lineage>
        <taxon>Eukaryota</taxon>
        <taxon>Sar</taxon>
        <taxon>Alveolata</taxon>
        <taxon>Ciliophora</taxon>
        <taxon>Intramacronucleata</taxon>
        <taxon>Oligohymenophorea</taxon>
        <taxon>Hymenostomatida</taxon>
        <taxon>Tetrahymenina</taxon>
        <taxon>Tetrahymenidae</taxon>
        <taxon>Tetrahymena</taxon>
    </lineage>
</organism>
<evidence type="ECO:0000313" key="2">
    <source>
        <dbReference type="EMBL" id="EWS71956.1"/>
    </source>
</evidence>
<dbReference type="Proteomes" id="UP000009168">
    <property type="component" value="Unassembled WGS sequence"/>
</dbReference>
<feature type="compositionally biased region" description="Basic residues" evidence="1">
    <location>
        <begin position="81"/>
        <end position="99"/>
    </location>
</feature>
<protein>
    <submittedName>
        <fullName evidence="2">Uncharacterized protein</fullName>
    </submittedName>
</protein>
<sequence length="106" mass="13172">MKVGWFYYFDEQNKQVFNMKKFEQSGPFYEVSLINNNQITLTQINTNQVYRYQFSRNNHFRRCQRILFTIKFIFVYKNKKRSQRERKKSNIVHKSKRKLTEKSQIT</sequence>
<dbReference type="EMBL" id="GG662460">
    <property type="protein sequence ID" value="EWS71956.1"/>
    <property type="molecule type" value="Genomic_DNA"/>
</dbReference>
<dbReference type="RefSeq" id="XP_012655516.1">
    <property type="nucleotide sequence ID" value="XM_012800062.1"/>
</dbReference>
<feature type="region of interest" description="Disordered" evidence="1">
    <location>
        <begin position="81"/>
        <end position="106"/>
    </location>
</feature>
<accession>W7XDN6</accession>
<gene>
    <name evidence="2" type="ORF">TTHERM_000703759</name>
</gene>